<feature type="transmembrane region" description="Helical" evidence="9">
    <location>
        <begin position="253"/>
        <end position="278"/>
    </location>
</feature>
<dbReference type="PANTHER" id="PTHR21212">
    <property type="entry name" value="BERNARDINELLI-SEIP CONGENITAL LIPODYSTROPHY 2 HOMOLOG BSCL2 PROTEIN"/>
    <property type="match status" value="1"/>
</dbReference>
<gene>
    <name evidence="10" type="primary">Seipin</name>
    <name evidence="10" type="ORF">Bhyg_11037</name>
</gene>
<proteinExistence type="predicted"/>
<dbReference type="OrthoDB" id="3990054at2759"/>
<dbReference type="GO" id="GO:0140042">
    <property type="term" value="P:lipid droplet formation"/>
    <property type="evidence" value="ECO:0007669"/>
    <property type="project" value="UniProtKB-ARBA"/>
</dbReference>
<sequence>MGLTTFIITVLDPFGIIRRLFFRPVVAVTSKAFDRCRTETNNQISSAKEFALKASVVAIISAVIIWIAVFLYLAFYYSFIPTVAHTRPVYMQFESCTTKDQKGPCSFPYAHVPLTKRQQLLMVGQPYRVYLSIDMPESPQNQELGMFMVCGEMRDHLTKLRDHSCRAAMLHYKSSLIRTMTTLIMSPLYVMGFKEESQQVLIELFTNYEDDQSHPATDVYIELQSKELQYYSITLHITAHFTGLRYIMFHWPIFSAVIGICANLFFIIILSILSWYHWGDYIWIDDFKDIFLYKAIKRNRNKREYSTSVDESNKILDDDDIISLTDDHHSTQPSDSSIENKLSNSG</sequence>
<evidence type="ECO:0000313" key="10">
    <source>
        <dbReference type="EMBL" id="KAJ6638302.1"/>
    </source>
</evidence>
<keyword evidence="4" id="KW-0256">Endoplasmic reticulum</keyword>
<dbReference type="CDD" id="cd23995">
    <property type="entry name" value="Seipin_BSCL2_like"/>
    <property type="match status" value="1"/>
</dbReference>
<dbReference type="InterPro" id="IPR009617">
    <property type="entry name" value="Seipin"/>
</dbReference>
<evidence type="ECO:0000256" key="2">
    <source>
        <dbReference type="ARBA" id="ARBA00022064"/>
    </source>
</evidence>
<dbReference type="AlphaFoldDB" id="A0A9Q0MUK5"/>
<keyword evidence="5 9" id="KW-1133">Transmembrane helix</keyword>
<evidence type="ECO:0000256" key="3">
    <source>
        <dbReference type="ARBA" id="ARBA00022692"/>
    </source>
</evidence>
<evidence type="ECO:0000256" key="4">
    <source>
        <dbReference type="ARBA" id="ARBA00022824"/>
    </source>
</evidence>
<dbReference type="GO" id="GO:0005789">
    <property type="term" value="C:endoplasmic reticulum membrane"/>
    <property type="evidence" value="ECO:0007669"/>
    <property type="project" value="UniProtKB-SubCell"/>
</dbReference>
<evidence type="ECO:0000256" key="5">
    <source>
        <dbReference type="ARBA" id="ARBA00022989"/>
    </source>
</evidence>
<dbReference type="GO" id="GO:0006629">
    <property type="term" value="P:lipid metabolic process"/>
    <property type="evidence" value="ECO:0007669"/>
    <property type="project" value="UniProtKB-KW"/>
</dbReference>
<protein>
    <recommendedName>
        <fullName evidence="2">Seipin</fullName>
    </recommendedName>
</protein>
<evidence type="ECO:0000313" key="11">
    <source>
        <dbReference type="Proteomes" id="UP001151699"/>
    </source>
</evidence>
<accession>A0A9Q0MUK5</accession>
<keyword evidence="3 9" id="KW-0812">Transmembrane</keyword>
<evidence type="ECO:0000256" key="9">
    <source>
        <dbReference type="SAM" id="Phobius"/>
    </source>
</evidence>
<comment type="caution">
    <text evidence="10">The sequence shown here is derived from an EMBL/GenBank/DDBJ whole genome shotgun (WGS) entry which is preliminary data.</text>
</comment>
<keyword evidence="11" id="KW-1185">Reference proteome</keyword>
<feature type="transmembrane region" description="Helical" evidence="9">
    <location>
        <begin position="56"/>
        <end position="77"/>
    </location>
</feature>
<evidence type="ECO:0000256" key="7">
    <source>
        <dbReference type="ARBA" id="ARBA00023136"/>
    </source>
</evidence>
<evidence type="ECO:0000256" key="8">
    <source>
        <dbReference type="SAM" id="MobiDB-lite"/>
    </source>
</evidence>
<feature type="region of interest" description="Disordered" evidence="8">
    <location>
        <begin position="324"/>
        <end position="346"/>
    </location>
</feature>
<dbReference type="Pfam" id="PF06775">
    <property type="entry name" value="Seipin"/>
    <property type="match status" value="1"/>
</dbReference>
<keyword evidence="7 9" id="KW-0472">Membrane</keyword>
<organism evidence="10 11">
    <name type="scientific">Pseudolycoriella hygida</name>
    <dbReference type="NCBI Taxonomy" id="35572"/>
    <lineage>
        <taxon>Eukaryota</taxon>
        <taxon>Metazoa</taxon>
        <taxon>Ecdysozoa</taxon>
        <taxon>Arthropoda</taxon>
        <taxon>Hexapoda</taxon>
        <taxon>Insecta</taxon>
        <taxon>Pterygota</taxon>
        <taxon>Neoptera</taxon>
        <taxon>Endopterygota</taxon>
        <taxon>Diptera</taxon>
        <taxon>Nematocera</taxon>
        <taxon>Sciaroidea</taxon>
        <taxon>Sciaridae</taxon>
        <taxon>Pseudolycoriella</taxon>
    </lineage>
</organism>
<evidence type="ECO:0000256" key="6">
    <source>
        <dbReference type="ARBA" id="ARBA00023098"/>
    </source>
</evidence>
<feature type="compositionally biased region" description="Polar residues" evidence="8">
    <location>
        <begin position="331"/>
        <end position="346"/>
    </location>
</feature>
<evidence type="ECO:0000256" key="1">
    <source>
        <dbReference type="ARBA" id="ARBA00004477"/>
    </source>
</evidence>
<comment type="subcellular location">
    <subcellularLocation>
        <location evidence="1">Endoplasmic reticulum membrane</location>
        <topology evidence="1">Multi-pass membrane protein</topology>
    </subcellularLocation>
</comment>
<dbReference type="Proteomes" id="UP001151699">
    <property type="component" value="Chromosome X"/>
</dbReference>
<dbReference type="PANTHER" id="PTHR21212:SF0">
    <property type="entry name" value="SEIPIN"/>
    <property type="match status" value="1"/>
</dbReference>
<name>A0A9Q0MUK5_9DIPT</name>
<dbReference type="EMBL" id="WJQU01000003">
    <property type="protein sequence ID" value="KAJ6638302.1"/>
    <property type="molecule type" value="Genomic_DNA"/>
</dbReference>
<reference evidence="10" key="1">
    <citation type="submission" date="2022-07" db="EMBL/GenBank/DDBJ databases">
        <authorList>
            <person name="Trinca V."/>
            <person name="Uliana J.V.C."/>
            <person name="Torres T.T."/>
            <person name="Ward R.J."/>
            <person name="Monesi N."/>
        </authorList>
    </citation>
    <scope>NUCLEOTIDE SEQUENCE</scope>
    <source>
        <strain evidence="10">HSMRA1968</strain>
        <tissue evidence="10">Whole embryos</tissue>
    </source>
</reference>
<keyword evidence="6" id="KW-0443">Lipid metabolism</keyword>